<evidence type="ECO:0000313" key="5">
    <source>
        <dbReference type="Proteomes" id="UP000475862"/>
    </source>
</evidence>
<accession>A0A6G0TL90</accession>
<dbReference type="CDD" id="cd00096">
    <property type="entry name" value="Ig"/>
    <property type="match status" value="1"/>
</dbReference>
<dbReference type="OrthoDB" id="10258440at2759"/>
<proteinExistence type="predicted"/>
<evidence type="ECO:0000256" key="1">
    <source>
        <dbReference type="SAM" id="Phobius"/>
    </source>
</evidence>
<dbReference type="Proteomes" id="UP000475862">
    <property type="component" value="Unassembled WGS sequence"/>
</dbReference>
<dbReference type="SMART" id="SM00409">
    <property type="entry name" value="IG"/>
    <property type="match status" value="1"/>
</dbReference>
<dbReference type="SUPFAM" id="SSF48726">
    <property type="entry name" value="Immunoglobulin"/>
    <property type="match status" value="1"/>
</dbReference>
<feature type="chain" id="PRO_5026104675" description="Ig-like domain-containing protein" evidence="2">
    <location>
        <begin position="27"/>
        <end position="255"/>
    </location>
</feature>
<dbReference type="InterPro" id="IPR013783">
    <property type="entry name" value="Ig-like_fold"/>
</dbReference>
<keyword evidence="1" id="KW-0472">Membrane</keyword>
<keyword evidence="5" id="KW-1185">Reference proteome</keyword>
<evidence type="ECO:0000259" key="3">
    <source>
        <dbReference type="PROSITE" id="PS50835"/>
    </source>
</evidence>
<organism evidence="4 5">
    <name type="scientific">Aphis glycines</name>
    <name type="common">Soybean aphid</name>
    <dbReference type="NCBI Taxonomy" id="307491"/>
    <lineage>
        <taxon>Eukaryota</taxon>
        <taxon>Metazoa</taxon>
        <taxon>Ecdysozoa</taxon>
        <taxon>Arthropoda</taxon>
        <taxon>Hexapoda</taxon>
        <taxon>Insecta</taxon>
        <taxon>Pterygota</taxon>
        <taxon>Neoptera</taxon>
        <taxon>Paraneoptera</taxon>
        <taxon>Hemiptera</taxon>
        <taxon>Sternorrhyncha</taxon>
        <taxon>Aphidomorpha</taxon>
        <taxon>Aphidoidea</taxon>
        <taxon>Aphididae</taxon>
        <taxon>Aphidini</taxon>
        <taxon>Aphis</taxon>
        <taxon>Aphis</taxon>
    </lineage>
</organism>
<keyword evidence="1" id="KW-1133">Transmembrane helix</keyword>
<dbReference type="EMBL" id="VYZN01000027">
    <property type="protein sequence ID" value="KAE9534868.1"/>
    <property type="molecule type" value="Genomic_DNA"/>
</dbReference>
<keyword evidence="1" id="KW-0812">Transmembrane</keyword>
<gene>
    <name evidence="4" type="ORF">AGLY_008160</name>
</gene>
<name>A0A6G0TL90_APHGL</name>
<dbReference type="Pfam" id="PF13927">
    <property type="entry name" value="Ig_3"/>
    <property type="match status" value="1"/>
</dbReference>
<dbReference type="InterPro" id="IPR036179">
    <property type="entry name" value="Ig-like_dom_sf"/>
</dbReference>
<dbReference type="InterPro" id="IPR003599">
    <property type="entry name" value="Ig_sub"/>
</dbReference>
<feature type="transmembrane region" description="Helical" evidence="1">
    <location>
        <begin position="173"/>
        <end position="195"/>
    </location>
</feature>
<dbReference type="InterPro" id="IPR007110">
    <property type="entry name" value="Ig-like_dom"/>
</dbReference>
<comment type="caution">
    <text evidence="4">The sequence shown here is derived from an EMBL/GenBank/DDBJ whole genome shotgun (WGS) entry which is preliminary data.</text>
</comment>
<sequence>MLVSRTVACLRTFFAVAALIVGRCAGRPASVGAGVTNNGDSGENQKDLLPFQHTIIEVSPGETAVLQCPSNDEHHRFQFWWMKPDQIIGPGTAPNSDKFKYEVLTGTLYIKEKRANGCVSHFQQVTPQESGIYTCVCKHLGNISLSARSVQLEIKKDWKDLWENDYTVNSIRVAAVLSVLVLLLLLLYLFYLTAYKNSNRTLHFREDYSDEDVSMDRQMYRKTNIMKENMFQHGIDNPTLEKEAAQVKNNGETKA</sequence>
<feature type="signal peptide" evidence="2">
    <location>
        <begin position="1"/>
        <end position="26"/>
    </location>
</feature>
<protein>
    <recommendedName>
        <fullName evidence="3">Ig-like domain-containing protein</fullName>
    </recommendedName>
</protein>
<dbReference type="Gene3D" id="2.60.40.10">
    <property type="entry name" value="Immunoglobulins"/>
    <property type="match status" value="1"/>
</dbReference>
<keyword evidence="2" id="KW-0732">Signal</keyword>
<dbReference type="PROSITE" id="PS50835">
    <property type="entry name" value="IG_LIKE"/>
    <property type="match status" value="1"/>
</dbReference>
<evidence type="ECO:0000256" key="2">
    <source>
        <dbReference type="SAM" id="SignalP"/>
    </source>
</evidence>
<reference evidence="4 5" key="1">
    <citation type="submission" date="2019-08" db="EMBL/GenBank/DDBJ databases">
        <title>The genome of the soybean aphid Biotype 1, its phylome, world population structure and adaptation to the North American continent.</title>
        <authorList>
            <person name="Giordano R."/>
            <person name="Donthu R.K."/>
            <person name="Hernandez A.G."/>
            <person name="Wright C.L."/>
            <person name="Zimin A.V."/>
        </authorList>
    </citation>
    <scope>NUCLEOTIDE SEQUENCE [LARGE SCALE GENOMIC DNA]</scope>
    <source>
        <tissue evidence="4">Whole aphids</tissue>
    </source>
</reference>
<evidence type="ECO:0000313" key="4">
    <source>
        <dbReference type="EMBL" id="KAE9534868.1"/>
    </source>
</evidence>
<dbReference type="AlphaFoldDB" id="A0A6G0TL90"/>
<feature type="domain" description="Ig-like" evidence="3">
    <location>
        <begin position="50"/>
        <end position="153"/>
    </location>
</feature>